<accession>H0QTQ8</accession>
<evidence type="ECO:0008006" key="6">
    <source>
        <dbReference type="Google" id="ProtNLM"/>
    </source>
</evidence>
<name>H0QTQ8_ARTG1</name>
<keyword evidence="1" id="KW-0732">Signal</keyword>
<dbReference type="AlphaFoldDB" id="H0QTQ8"/>
<dbReference type="InterPro" id="IPR029050">
    <property type="entry name" value="Immunoprotect_excell_Ig-like"/>
</dbReference>
<feature type="transmembrane region" description="Helical" evidence="3">
    <location>
        <begin position="46"/>
        <end position="66"/>
    </location>
</feature>
<dbReference type="EMBL" id="BAEG01000113">
    <property type="protein sequence ID" value="GAB16209.1"/>
    <property type="molecule type" value="Genomic_DNA"/>
</dbReference>
<evidence type="ECO:0000313" key="4">
    <source>
        <dbReference type="EMBL" id="GAB16209.1"/>
    </source>
</evidence>
<evidence type="ECO:0000313" key="5">
    <source>
        <dbReference type="Proteomes" id="UP000003828"/>
    </source>
</evidence>
<feature type="transmembrane region" description="Helical" evidence="3">
    <location>
        <begin position="6"/>
        <end position="39"/>
    </location>
</feature>
<keyword evidence="3" id="KW-0812">Transmembrane</keyword>
<reference evidence="4 5" key="1">
    <citation type="submission" date="2011-12" db="EMBL/GenBank/DDBJ databases">
        <title>Whole genome shotgun sequence of Arthrobacter globiformis NBRC 12137.</title>
        <authorList>
            <person name="Miyazawa S."/>
            <person name="Hosoyama A."/>
            <person name="Tsuchikane K."/>
            <person name="Katsumata H."/>
            <person name="Yamazaki S."/>
            <person name="Fujita N."/>
        </authorList>
    </citation>
    <scope>NUCLEOTIDE SEQUENCE [LARGE SCALE GENOMIC DNA]</scope>
    <source>
        <strain evidence="4 5">NBRC 12137</strain>
    </source>
</reference>
<dbReference type="eggNOG" id="COG2314">
    <property type="taxonomic scope" value="Bacteria"/>
</dbReference>
<evidence type="ECO:0000256" key="3">
    <source>
        <dbReference type="SAM" id="Phobius"/>
    </source>
</evidence>
<gene>
    <name evidence="4" type="ORF">ARGLB_113_00650</name>
</gene>
<keyword evidence="3" id="KW-1133">Transmembrane helix</keyword>
<feature type="region of interest" description="Disordered" evidence="2">
    <location>
        <begin position="85"/>
        <end position="113"/>
    </location>
</feature>
<evidence type="ECO:0000256" key="2">
    <source>
        <dbReference type="SAM" id="MobiDB-lite"/>
    </source>
</evidence>
<comment type="caution">
    <text evidence="4">The sequence shown here is derived from an EMBL/GenBank/DDBJ whole genome shotgun (WGS) entry which is preliminary data.</text>
</comment>
<protein>
    <recommendedName>
        <fullName evidence="6">DUF4352 domain-containing protein</fullName>
    </recommendedName>
</protein>
<organism evidence="4 5">
    <name type="scientific">Arthrobacter globiformis (strain ATCC 8010 / DSM 20124 / JCM 1332 / NBRC 12137 / NCIMB 8907 / NRRL B-2979 / 168)</name>
    <dbReference type="NCBI Taxonomy" id="1077972"/>
    <lineage>
        <taxon>Bacteria</taxon>
        <taxon>Bacillati</taxon>
        <taxon>Actinomycetota</taxon>
        <taxon>Actinomycetes</taxon>
        <taxon>Micrococcales</taxon>
        <taxon>Micrococcaceae</taxon>
        <taxon>Arthrobacter</taxon>
    </lineage>
</organism>
<keyword evidence="5" id="KW-1185">Reference proteome</keyword>
<proteinExistence type="predicted"/>
<evidence type="ECO:0000256" key="1">
    <source>
        <dbReference type="ARBA" id="ARBA00022729"/>
    </source>
</evidence>
<keyword evidence="3" id="KW-0472">Membrane</keyword>
<sequence>MIALIAAAIGFIFACMPGALIVGWVLLPIAFVLAIVSLFIKRKAKWTGVTALIVSIVGTIVGFVVFSSVVATSFDNAFGSGDTTVAPPSGDAGAKDQAAAKEDPAANAGTRENPYPIGSVIESDDWRVVINSVKLAATESVVAANQFNEAPAKGSEYALINYSATYVGDDADGQMPAFVSVDYVTANGTTVNRLDKSVVAPKAFDTSSTLYKGGTATGNIAIEVPTATAGKGVLAVRPGMVADKVFVAVK</sequence>
<dbReference type="Proteomes" id="UP000003828">
    <property type="component" value="Unassembled WGS sequence"/>
</dbReference>
<dbReference type="Gene3D" id="2.60.40.1240">
    <property type="match status" value="1"/>
</dbReference>